<dbReference type="SUPFAM" id="SSF50494">
    <property type="entry name" value="Trypsin-like serine proteases"/>
    <property type="match status" value="1"/>
</dbReference>
<dbReference type="GO" id="GO:0006508">
    <property type="term" value="P:proteolysis"/>
    <property type="evidence" value="ECO:0007669"/>
    <property type="project" value="InterPro"/>
</dbReference>
<dbReference type="Gene3D" id="2.40.10.10">
    <property type="entry name" value="Trypsin-like serine proteases"/>
    <property type="match status" value="2"/>
</dbReference>
<evidence type="ECO:0000256" key="1">
    <source>
        <dbReference type="ARBA" id="ARBA00022729"/>
    </source>
</evidence>
<feature type="compositionally biased region" description="Low complexity" evidence="2">
    <location>
        <begin position="45"/>
        <end position="58"/>
    </location>
</feature>
<dbReference type="PROSITE" id="PS00134">
    <property type="entry name" value="TRYPSIN_HIS"/>
    <property type="match status" value="1"/>
</dbReference>
<dbReference type="PANTHER" id="PTHR15462">
    <property type="entry name" value="SERINE PROTEASE"/>
    <property type="match status" value="1"/>
</dbReference>
<dbReference type="InterPro" id="IPR043504">
    <property type="entry name" value="Peptidase_S1_PA_chymotrypsin"/>
</dbReference>
<dbReference type="InterPro" id="IPR018114">
    <property type="entry name" value="TRYPSIN_HIS"/>
</dbReference>
<proteinExistence type="predicted"/>
<protein>
    <recommendedName>
        <fullName evidence="3">Peptidase S1 domain-containing protein</fullName>
    </recommendedName>
</protein>
<dbReference type="OrthoDB" id="8392384at2"/>
<dbReference type="PANTHER" id="PTHR15462:SF19">
    <property type="entry name" value="PEPTIDASE S1 DOMAIN-CONTAINING PROTEIN"/>
    <property type="match status" value="1"/>
</dbReference>
<organism evidence="4 5">
    <name type="scientific">Methylocella silvestris</name>
    <dbReference type="NCBI Taxonomy" id="199596"/>
    <lineage>
        <taxon>Bacteria</taxon>
        <taxon>Pseudomonadati</taxon>
        <taxon>Pseudomonadota</taxon>
        <taxon>Alphaproteobacteria</taxon>
        <taxon>Hyphomicrobiales</taxon>
        <taxon>Beijerinckiaceae</taxon>
        <taxon>Methylocella</taxon>
    </lineage>
</organism>
<dbReference type="GO" id="GO:0004252">
    <property type="term" value="F:serine-type endopeptidase activity"/>
    <property type="evidence" value="ECO:0007669"/>
    <property type="project" value="InterPro"/>
</dbReference>
<evidence type="ECO:0000256" key="2">
    <source>
        <dbReference type="SAM" id="MobiDB-lite"/>
    </source>
</evidence>
<keyword evidence="1" id="KW-0732">Signal</keyword>
<feature type="region of interest" description="Disordered" evidence="2">
    <location>
        <begin position="1"/>
        <end position="65"/>
    </location>
</feature>
<dbReference type="Proteomes" id="UP000236286">
    <property type="component" value="Unassembled WGS sequence"/>
</dbReference>
<sequence>MPLPRIDKAPVAGAPRAPSSAKKSSVGVVPGSDSGDGQTSPIQLAPSKSSAKAATPSTGVTSQAYGQAAPNHPYTIAQASALKDNTQKSYPYRATGKLFFLNNGQTFVCSASLIKSGLLVTAAHCVANFGTGQYYSDWVYVPAYDNGKAPYGKWKGVQAFALPSYVNGSDSCATPGVVCENDVAVITLYKGRSLPGKRTGWLGYAYGGFSMNASGQAHITQLGYPVGLDKGAVMERGDSQSYIDPANSDNTIIGSNMDGGSSGGPWIVNFGISPTFTGEDAGVDPDPNVVVGVTSWGYTITTPKEQGASPFTSNNILNLVNAACAASPLVC</sequence>
<dbReference type="AlphaFoldDB" id="A0A2J7TKB0"/>
<dbReference type="EMBL" id="PDZR01000003">
    <property type="protein sequence ID" value="PNG27167.1"/>
    <property type="molecule type" value="Genomic_DNA"/>
</dbReference>
<dbReference type="InterPro" id="IPR050966">
    <property type="entry name" value="Glutamyl_endopeptidase"/>
</dbReference>
<evidence type="ECO:0000313" key="4">
    <source>
        <dbReference type="EMBL" id="PNG27167.1"/>
    </source>
</evidence>
<dbReference type="InterPro" id="IPR001254">
    <property type="entry name" value="Trypsin_dom"/>
</dbReference>
<feature type="domain" description="Peptidase S1" evidence="3">
    <location>
        <begin position="100"/>
        <end position="307"/>
    </location>
</feature>
<accession>A0A2J7TKB0</accession>
<evidence type="ECO:0000259" key="3">
    <source>
        <dbReference type="Pfam" id="PF00089"/>
    </source>
</evidence>
<reference evidence="4 5" key="1">
    <citation type="submission" date="2017-10" db="EMBL/GenBank/DDBJ databases">
        <title>Genome announcement of Methylocella silvestris TVC from permafrost.</title>
        <authorList>
            <person name="Wang J."/>
            <person name="Geng K."/>
            <person name="Ul-Haque F."/>
            <person name="Crombie A.T."/>
            <person name="Street L.E."/>
            <person name="Wookey P.A."/>
            <person name="Murrell J.C."/>
            <person name="Pratscher J."/>
        </authorList>
    </citation>
    <scope>NUCLEOTIDE SEQUENCE [LARGE SCALE GENOMIC DNA]</scope>
    <source>
        <strain evidence="4 5">TVC</strain>
    </source>
</reference>
<dbReference type="Pfam" id="PF00089">
    <property type="entry name" value="Trypsin"/>
    <property type="match status" value="1"/>
</dbReference>
<feature type="compositionally biased region" description="Low complexity" evidence="2">
    <location>
        <begin position="12"/>
        <end position="37"/>
    </location>
</feature>
<evidence type="ECO:0000313" key="5">
    <source>
        <dbReference type="Proteomes" id="UP000236286"/>
    </source>
</evidence>
<comment type="caution">
    <text evidence="4">The sequence shown here is derived from an EMBL/GenBank/DDBJ whole genome shotgun (WGS) entry which is preliminary data.</text>
</comment>
<name>A0A2J7TKB0_METSI</name>
<gene>
    <name evidence="4" type="ORF">CR492_05250</name>
</gene>
<dbReference type="InterPro" id="IPR009003">
    <property type="entry name" value="Peptidase_S1_PA"/>
</dbReference>